<evidence type="ECO:0008006" key="3">
    <source>
        <dbReference type="Google" id="ProtNLM"/>
    </source>
</evidence>
<comment type="caution">
    <text evidence="1">The sequence shown here is derived from an EMBL/GenBank/DDBJ whole genome shotgun (WGS) entry which is preliminary data.</text>
</comment>
<dbReference type="Proteomes" id="UP000780801">
    <property type="component" value="Unassembled WGS sequence"/>
</dbReference>
<protein>
    <recommendedName>
        <fullName evidence="3">DUF952 domain-containing protein</fullName>
    </recommendedName>
</protein>
<dbReference type="SUPFAM" id="SSF56399">
    <property type="entry name" value="ADP-ribosylation"/>
    <property type="match status" value="1"/>
</dbReference>
<organism evidence="1 2">
    <name type="scientific">Lunasporangiospora selenospora</name>
    <dbReference type="NCBI Taxonomy" id="979761"/>
    <lineage>
        <taxon>Eukaryota</taxon>
        <taxon>Fungi</taxon>
        <taxon>Fungi incertae sedis</taxon>
        <taxon>Mucoromycota</taxon>
        <taxon>Mortierellomycotina</taxon>
        <taxon>Mortierellomycetes</taxon>
        <taxon>Mortierellales</taxon>
        <taxon>Mortierellaceae</taxon>
        <taxon>Lunasporangiospora</taxon>
    </lineage>
</organism>
<dbReference type="AlphaFoldDB" id="A0A9P6KE06"/>
<gene>
    <name evidence="1" type="ORF">BGW38_001839</name>
</gene>
<name>A0A9P6KE06_9FUNG</name>
<dbReference type="PANTHER" id="PTHR34129:SF1">
    <property type="entry name" value="DUF952 DOMAIN-CONTAINING PROTEIN"/>
    <property type="match status" value="1"/>
</dbReference>
<reference evidence="1" key="1">
    <citation type="journal article" date="2020" name="Fungal Divers.">
        <title>Resolving the Mortierellaceae phylogeny through synthesis of multi-gene phylogenetics and phylogenomics.</title>
        <authorList>
            <person name="Vandepol N."/>
            <person name="Liber J."/>
            <person name="Desiro A."/>
            <person name="Na H."/>
            <person name="Kennedy M."/>
            <person name="Barry K."/>
            <person name="Grigoriev I.V."/>
            <person name="Miller A.N."/>
            <person name="O'Donnell K."/>
            <person name="Stajich J.E."/>
            <person name="Bonito G."/>
        </authorList>
    </citation>
    <scope>NUCLEOTIDE SEQUENCE</scope>
    <source>
        <strain evidence="1">KOD1015</strain>
    </source>
</reference>
<dbReference type="InterPro" id="IPR009297">
    <property type="entry name" value="DUF952"/>
</dbReference>
<dbReference type="PANTHER" id="PTHR34129">
    <property type="entry name" value="BLR1139 PROTEIN"/>
    <property type="match status" value="1"/>
</dbReference>
<evidence type="ECO:0000313" key="1">
    <source>
        <dbReference type="EMBL" id="KAF9581232.1"/>
    </source>
</evidence>
<keyword evidence="2" id="KW-1185">Reference proteome</keyword>
<sequence length="137" mass="15304">MAESLAPTVAPTFVYKLISPVASFNPEDLVLSLSALDKADGFYHLSTSAQVPGTANRFFPGSKFKDLLILKIQYSGIAPQVKWEAARGEHPTDASRIFPHVYGDLLQEHIVGQILLDWQEDKGSWNFSEGWEDRLQQ</sequence>
<accession>A0A9P6KE06</accession>
<evidence type="ECO:0000313" key="2">
    <source>
        <dbReference type="Proteomes" id="UP000780801"/>
    </source>
</evidence>
<dbReference type="Gene3D" id="3.20.170.20">
    <property type="entry name" value="Protein of unknown function DUF952"/>
    <property type="match status" value="1"/>
</dbReference>
<dbReference type="Pfam" id="PF06108">
    <property type="entry name" value="DUF952"/>
    <property type="match status" value="1"/>
</dbReference>
<dbReference type="OrthoDB" id="3335358at2759"/>
<dbReference type="EMBL" id="JAABOA010001601">
    <property type="protein sequence ID" value="KAF9581232.1"/>
    <property type="molecule type" value="Genomic_DNA"/>
</dbReference>
<proteinExistence type="predicted"/>